<feature type="compositionally biased region" description="Low complexity" evidence="1">
    <location>
        <begin position="38"/>
        <end position="55"/>
    </location>
</feature>
<accession>A0A7W7W8M3</accession>
<protein>
    <submittedName>
        <fullName evidence="2">Uncharacterized protein</fullName>
    </submittedName>
</protein>
<dbReference type="Proteomes" id="UP000534286">
    <property type="component" value="Unassembled WGS sequence"/>
</dbReference>
<organism evidence="2 3">
    <name type="scientific">Streptosporangium album</name>
    <dbReference type="NCBI Taxonomy" id="47479"/>
    <lineage>
        <taxon>Bacteria</taxon>
        <taxon>Bacillati</taxon>
        <taxon>Actinomycetota</taxon>
        <taxon>Actinomycetes</taxon>
        <taxon>Streptosporangiales</taxon>
        <taxon>Streptosporangiaceae</taxon>
        <taxon>Streptosporangium</taxon>
    </lineage>
</organism>
<dbReference type="RefSeq" id="WP_184753649.1">
    <property type="nucleotide sequence ID" value="NZ_BAABEK010000020.1"/>
</dbReference>
<comment type="caution">
    <text evidence="2">The sequence shown here is derived from an EMBL/GenBank/DDBJ whole genome shotgun (WGS) entry which is preliminary data.</text>
</comment>
<dbReference type="EMBL" id="JACHJU010000001">
    <property type="protein sequence ID" value="MBB4937244.1"/>
    <property type="molecule type" value="Genomic_DNA"/>
</dbReference>
<evidence type="ECO:0000313" key="3">
    <source>
        <dbReference type="Proteomes" id="UP000534286"/>
    </source>
</evidence>
<evidence type="ECO:0000256" key="1">
    <source>
        <dbReference type="SAM" id="MobiDB-lite"/>
    </source>
</evidence>
<proteinExistence type="predicted"/>
<feature type="region of interest" description="Disordered" evidence="1">
    <location>
        <begin position="20"/>
        <end position="55"/>
    </location>
</feature>
<evidence type="ECO:0000313" key="2">
    <source>
        <dbReference type="EMBL" id="MBB4937244.1"/>
    </source>
</evidence>
<sequence length="71" mass="6963">MAVVLGVGLADMVGLGVVATGTGRAGVSPGQPTTDNGVPVNSPPTTVTTDASTSVPTTTPVIFRSCLRLPV</sequence>
<keyword evidence="3" id="KW-1185">Reference proteome</keyword>
<dbReference type="AlphaFoldDB" id="A0A7W7W8M3"/>
<gene>
    <name evidence="2" type="ORF">FHR32_001549</name>
</gene>
<name>A0A7W7W8M3_9ACTN</name>
<reference evidence="2 3" key="1">
    <citation type="submission" date="2020-08" db="EMBL/GenBank/DDBJ databases">
        <title>Sequencing the genomes of 1000 actinobacteria strains.</title>
        <authorList>
            <person name="Klenk H.-P."/>
        </authorList>
    </citation>
    <scope>NUCLEOTIDE SEQUENCE [LARGE SCALE GENOMIC DNA]</scope>
    <source>
        <strain evidence="2 3">DSM 43023</strain>
    </source>
</reference>